<keyword evidence="13" id="KW-1185">Reference proteome</keyword>
<sequence>MLPYLFGTLVLILTCTPLANSKYSEPCVADRLTVYRVVMNTYWSKKDFPKHYPMFRPSAQFSKLIGRSHDESFLLFELNRTASEGVRIFAETGASDVLDQLSQGEGGIYDEFIAPSVLHGVGSTHAEFFVDGNHSRVSLISRIVPSPDWFVGISSYDLCSNGRWVDSVMIEVDPLDAGSDNGLTFTSPNWPTDPRVPVKEYALSEVFHHPESEILNNDVTDPESRPRETNLKSASASSSLSNGAKKEESNSIIDYVPFPENRKSSSSSSTSSRDKKRKLKKFRPPKDCQVTEWSSWTPCSKVCGLGEMTRSRGILTHARRGGNVCPPLKQVTLCCFHNKKPNGAARRDHALLGTTSTGLIGGRQAPLVHGLDGWMATFPGSESTTGDSSIYHFDNTTTTTTIVHSTPRHHLYARMNRILLNIL</sequence>
<evidence type="ECO:0000256" key="6">
    <source>
        <dbReference type="ARBA" id="ARBA00022889"/>
    </source>
</evidence>
<dbReference type="EMBL" id="LNIX01000017">
    <property type="protein sequence ID" value="OXA45741.1"/>
    <property type="molecule type" value="Genomic_DNA"/>
</dbReference>
<reference evidence="12 13" key="1">
    <citation type="submission" date="2015-12" db="EMBL/GenBank/DDBJ databases">
        <title>The genome of Folsomia candida.</title>
        <authorList>
            <person name="Faddeeva A."/>
            <person name="Derks M.F."/>
            <person name="Anvar Y."/>
            <person name="Smit S."/>
            <person name="Van Straalen N."/>
            <person name="Roelofs D."/>
        </authorList>
    </citation>
    <scope>NUCLEOTIDE SEQUENCE [LARGE SCALE GENOMIC DNA]</scope>
    <source>
        <strain evidence="12 13">VU population</strain>
        <tissue evidence="12">Whole body</tissue>
    </source>
</reference>
<evidence type="ECO:0000256" key="5">
    <source>
        <dbReference type="ARBA" id="ARBA00022729"/>
    </source>
</evidence>
<gene>
    <name evidence="12" type="ORF">Fcan01_19669</name>
</gene>
<keyword evidence="6" id="KW-0130">Cell adhesion</keyword>
<keyword evidence="7" id="KW-1015">Disulfide bond</keyword>
<dbReference type="NCBIfam" id="NF038123">
    <property type="entry name" value="NF038123_dom"/>
    <property type="match status" value="1"/>
</dbReference>
<dbReference type="InterPro" id="IPR038678">
    <property type="entry name" value="Spondin_N_sf"/>
</dbReference>
<keyword evidence="8" id="KW-0325">Glycoprotein</keyword>
<keyword evidence="5 10" id="KW-0732">Signal</keyword>
<dbReference type="InterPro" id="IPR000884">
    <property type="entry name" value="TSP1_rpt"/>
</dbReference>
<dbReference type="AlphaFoldDB" id="A0A226DMA2"/>
<dbReference type="InterPro" id="IPR036383">
    <property type="entry name" value="TSP1_rpt_sf"/>
</dbReference>
<protein>
    <submittedName>
        <fullName evidence="12">Spondin-2</fullName>
    </submittedName>
</protein>
<dbReference type="SMART" id="SM00209">
    <property type="entry name" value="TSP1"/>
    <property type="match status" value="1"/>
</dbReference>
<comment type="subcellular location">
    <subcellularLocation>
        <location evidence="1">Secreted</location>
        <location evidence="1">Extracellular space</location>
        <location evidence="1">Extracellular matrix</location>
    </subcellularLocation>
</comment>
<name>A0A226DMA2_FOLCA</name>
<evidence type="ECO:0000256" key="4">
    <source>
        <dbReference type="ARBA" id="ARBA00022723"/>
    </source>
</evidence>
<organism evidence="12 13">
    <name type="scientific">Folsomia candida</name>
    <name type="common">Springtail</name>
    <dbReference type="NCBI Taxonomy" id="158441"/>
    <lineage>
        <taxon>Eukaryota</taxon>
        <taxon>Metazoa</taxon>
        <taxon>Ecdysozoa</taxon>
        <taxon>Arthropoda</taxon>
        <taxon>Hexapoda</taxon>
        <taxon>Collembola</taxon>
        <taxon>Entomobryomorpha</taxon>
        <taxon>Isotomoidea</taxon>
        <taxon>Isotomidae</taxon>
        <taxon>Proisotominae</taxon>
        <taxon>Folsomia</taxon>
    </lineage>
</organism>
<evidence type="ECO:0000256" key="1">
    <source>
        <dbReference type="ARBA" id="ARBA00004498"/>
    </source>
</evidence>
<evidence type="ECO:0000313" key="13">
    <source>
        <dbReference type="Proteomes" id="UP000198287"/>
    </source>
</evidence>
<dbReference type="Proteomes" id="UP000198287">
    <property type="component" value="Unassembled WGS sequence"/>
</dbReference>
<evidence type="ECO:0000256" key="7">
    <source>
        <dbReference type="ARBA" id="ARBA00023157"/>
    </source>
</evidence>
<dbReference type="InterPro" id="IPR009465">
    <property type="entry name" value="Spondin_N"/>
</dbReference>
<evidence type="ECO:0000256" key="3">
    <source>
        <dbReference type="ARBA" id="ARBA00022530"/>
    </source>
</evidence>
<proteinExistence type="predicted"/>
<evidence type="ECO:0000256" key="10">
    <source>
        <dbReference type="SAM" id="SignalP"/>
    </source>
</evidence>
<feature type="chain" id="PRO_5012172065" evidence="10">
    <location>
        <begin position="22"/>
        <end position="423"/>
    </location>
</feature>
<dbReference type="Gene3D" id="2.60.40.2130">
    <property type="entry name" value="F-spondin domain"/>
    <property type="match status" value="1"/>
</dbReference>
<dbReference type="Pfam" id="PF19028">
    <property type="entry name" value="TSP1_spondin"/>
    <property type="match status" value="1"/>
</dbReference>
<feature type="domain" description="Spondin" evidence="11">
    <location>
        <begin position="23"/>
        <end position="213"/>
    </location>
</feature>
<dbReference type="PANTHER" id="PTHR11311">
    <property type="entry name" value="SPONDIN"/>
    <property type="match status" value="1"/>
</dbReference>
<dbReference type="SUPFAM" id="SSF82895">
    <property type="entry name" value="TSP-1 type 1 repeat"/>
    <property type="match status" value="1"/>
</dbReference>
<dbReference type="InterPro" id="IPR044004">
    <property type="entry name" value="TSP1_spondin_dom"/>
</dbReference>
<dbReference type="GO" id="GO:0046872">
    <property type="term" value="F:metal ion binding"/>
    <property type="evidence" value="ECO:0007669"/>
    <property type="project" value="UniProtKB-KW"/>
</dbReference>
<dbReference type="GO" id="GO:0031012">
    <property type="term" value="C:extracellular matrix"/>
    <property type="evidence" value="ECO:0007669"/>
    <property type="project" value="TreeGrafter"/>
</dbReference>
<feature type="compositionally biased region" description="Basic residues" evidence="9">
    <location>
        <begin position="274"/>
        <end position="283"/>
    </location>
</feature>
<comment type="caution">
    <text evidence="12">The sequence shown here is derived from an EMBL/GenBank/DDBJ whole genome shotgun (WGS) entry which is preliminary data.</text>
</comment>
<feature type="compositionally biased region" description="Low complexity" evidence="9">
    <location>
        <begin position="231"/>
        <end position="243"/>
    </location>
</feature>
<keyword evidence="2" id="KW-0964">Secreted</keyword>
<evidence type="ECO:0000256" key="2">
    <source>
        <dbReference type="ARBA" id="ARBA00022525"/>
    </source>
</evidence>
<dbReference type="FunFam" id="2.20.100.10:FF:000019">
    <property type="entry name" value="Thrombospondin type 1 domain containing 7A"/>
    <property type="match status" value="1"/>
</dbReference>
<dbReference type="OMA" id="SHNHHFR"/>
<evidence type="ECO:0000313" key="12">
    <source>
        <dbReference type="EMBL" id="OXA45741.1"/>
    </source>
</evidence>
<dbReference type="PROSITE" id="PS51020">
    <property type="entry name" value="SPONDIN"/>
    <property type="match status" value="1"/>
</dbReference>
<keyword evidence="3" id="KW-0272">Extracellular matrix</keyword>
<dbReference type="GO" id="GO:0007155">
    <property type="term" value="P:cell adhesion"/>
    <property type="evidence" value="ECO:0007669"/>
    <property type="project" value="UniProtKB-KW"/>
</dbReference>
<dbReference type="PANTHER" id="PTHR11311:SF15">
    <property type="entry name" value="SPONDIN-2"/>
    <property type="match status" value="1"/>
</dbReference>
<evidence type="ECO:0000256" key="8">
    <source>
        <dbReference type="ARBA" id="ARBA00023180"/>
    </source>
</evidence>
<evidence type="ECO:0000259" key="11">
    <source>
        <dbReference type="PROSITE" id="PS51020"/>
    </source>
</evidence>
<dbReference type="OrthoDB" id="6090599at2759"/>
<evidence type="ECO:0000256" key="9">
    <source>
        <dbReference type="SAM" id="MobiDB-lite"/>
    </source>
</evidence>
<dbReference type="InterPro" id="IPR051418">
    <property type="entry name" value="Spondin/Thrombospondin_T1"/>
</dbReference>
<dbReference type="PROSITE" id="PS50092">
    <property type="entry name" value="TSP1"/>
    <property type="match status" value="1"/>
</dbReference>
<feature type="signal peptide" evidence="10">
    <location>
        <begin position="1"/>
        <end position="21"/>
    </location>
</feature>
<dbReference type="Gene3D" id="2.20.100.10">
    <property type="entry name" value="Thrombospondin type-1 (TSP1) repeat"/>
    <property type="match status" value="1"/>
</dbReference>
<accession>A0A226DMA2</accession>
<dbReference type="Pfam" id="PF06468">
    <property type="entry name" value="Spond_N"/>
    <property type="match status" value="1"/>
</dbReference>
<feature type="region of interest" description="Disordered" evidence="9">
    <location>
        <begin position="212"/>
        <end position="284"/>
    </location>
</feature>
<keyword evidence="4" id="KW-0479">Metal-binding</keyword>